<protein>
    <submittedName>
        <fullName evidence="1">Uncharacterized protein</fullName>
    </submittedName>
</protein>
<dbReference type="EMBL" id="JAHYBZ010000003">
    <property type="protein sequence ID" value="MBW6398083.1"/>
    <property type="molecule type" value="Genomic_DNA"/>
</dbReference>
<dbReference type="Gene3D" id="3.30.300.250">
    <property type="match status" value="1"/>
</dbReference>
<comment type="caution">
    <text evidence="1">The sequence shown here is derived from an EMBL/GenBank/DDBJ whole genome shotgun (WGS) entry which is preliminary data.</text>
</comment>
<gene>
    <name evidence="1" type="ORF">KPL78_09515</name>
</gene>
<dbReference type="RefSeq" id="WP_219762702.1">
    <property type="nucleotide sequence ID" value="NZ_JAHYBZ010000003.1"/>
</dbReference>
<evidence type="ECO:0000313" key="1">
    <source>
        <dbReference type="EMBL" id="MBW6398083.1"/>
    </source>
</evidence>
<dbReference type="Proteomes" id="UP001196565">
    <property type="component" value="Unassembled WGS sequence"/>
</dbReference>
<evidence type="ECO:0000313" key="2">
    <source>
        <dbReference type="Proteomes" id="UP001196565"/>
    </source>
</evidence>
<keyword evidence="2" id="KW-1185">Reference proteome</keyword>
<proteinExistence type="predicted"/>
<sequence>MWTPRRILIAGLCALGVAGLAALFFWPSDGREVERQLQDAVEAMRPFPRRIDDATELMEARADGRRMIYVYRLLREVPVEVDQQRRSLERVVCSAEPMRNALREGVVFVYEYRAKDEPARVLARIEISRCP</sequence>
<name>A0ABS7A708_9PROT</name>
<reference evidence="1 2" key="1">
    <citation type="submission" date="2021-07" db="EMBL/GenBank/DDBJ databases">
        <authorList>
            <person name="So Y."/>
        </authorList>
    </citation>
    <scope>NUCLEOTIDE SEQUENCE [LARGE SCALE GENOMIC DNA]</scope>
    <source>
        <strain evidence="1 2">HJA6</strain>
    </source>
</reference>
<organism evidence="1 2">
    <name type="scientific">Roseomonas alba</name>
    <dbReference type="NCBI Taxonomy" id="2846776"/>
    <lineage>
        <taxon>Bacteria</taxon>
        <taxon>Pseudomonadati</taxon>
        <taxon>Pseudomonadota</taxon>
        <taxon>Alphaproteobacteria</taxon>
        <taxon>Acetobacterales</taxon>
        <taxon>Roseomonadaceae</taxon>
        <taxon>Roseomonas</taxon>
    </lineage>
</organism>
<accession>A0ABS7A708</accession>